<proteinExistence type="predicted"/>
<dbReference type="GO" id="GO:0005524">
    <property type="term" value="F:ATP binding"/>
    <property type="evidence" value="ECO:0007669"/>
    <property type="project" value="InterPro"/>
</dbReference>
<organism evidence="1 2">
    <name type="scientific">Mytilus coruscus</name>
    <name type="common">Sea mussel</name>
    <dbReference type="NCBI Taxonomy" id="42192"/>
    <lineage>
        <taxon>Eukaryota</taxon>
        <taxon>Metazoa</taxon>
        <taxon>Spiralia</taxon>
        <taxon>Lophotrochozoa</taxon>
        <taxon>Mollusca</taxon>
        <taxon>Bivalvia</taxon>
        <taxon>Autobranchia</taxon>
        <taxon>Pteriomorphia</taxon>
        <taxon>Mytilida</taxon>
        <taxon>Mytiloidea</taxon>
        <taxon>Mytilidae</taxon>
        <taxon>Mytilinae</taxon>
        <taxon>Mytilus</taxon>
    </lineage>
</organism>
<sequence>MWLPYACWFKECCADTWIPGSSNGLSGNLADKVYGQHIAVGAVRSYINAHMLDNSPNKALSLAFHGGTGTGKINTSSIIAENKMPQGLMDRISPYMNNNDNIDDVDYRKAIFVFLSKDKTPELHLKTLDYKGLDRNSLELKDMEHLIKTNANSYGFSKSSLFSGHLITAHIPFLPLEKQHVQDCIRGQLRTKKYDATEENIKNIMQ</sequence>
<dbReference type="InterPro" id="IPR010448">
    <property type="entry name" value="Torsin"/>
</dbReference>
<name>A0A6J8EV13_MYTCO</name>
<dbReference type="AlphaFoldDB" id="A0A6J8EV13"/>
<keyword evidence="2" id="KW-1185">Reference proteome</keyword>
<evidence type="ECO:0000313" key="1">
    <source>
        <dbReference type="EMBL" id="CAC5424377.1"/>
    </source>
</evidence>
<accession>A0A6J8EV13</accession>
<dbReference type="Proteomes" id="UP000507470">
    <property type="component" value="Unassembled WGS sequence"/>
</dbReference>
<protein>
    <submittedName>
        <fullName evidence="1">TOR1</fullName>
    </submittedName>
</protein>
<dbReference type="GO" id="GO:0016887">
    <property type="term" value="F:ATP hydrolysis activity"/>
    <property type="evidence" value="ECO:0007669"/>
    <property type="project" value="InterPro"/>
</dbReference>
<dbReference type="Pfam" id="PF06309">
    <property type="entry name" value="Torsin"/>
    <property type="match status" value="1"/>
</dbReference>
<dbReference type="EMBL" id="CACVKT020010008">
    <property type="protein sequence ID" value="CAC5424377.1"/>
    <property type="molecule type" value="Genomic_DNA"/>
</dbReference>
<dbReference type="PANTHER" id="PTHR10760:SF2">
    <property type="entry name" value="LD13476P-RELATED"/>
    <property type="match status" value="1"/>
</dbReference>
<dbReference type="OrthoDB" id="19623at2759"/>
<dbReference type="PANTHER" id="PTHR10760">
    <property type="entry name" value="TORSIN"/>
    <property type="match status" value="1"/>
</dbReference>
<reference evidence="1 2" key="1">
    <citation type="submission" date="2020-06" db="EMBL/GenBank/DDBJ databases">
        <authorList>
            <person name="Li R."/>
            <person name="Bekaert M."/>
        </authorList>
    </citation>
    <scope>NUCLEOTIDE SEQUENCE [LARGE SCALE GENOMIC DNA]</scope>
    <source>
        <strain evidence="2">wild</strain>
    </source>
</reference>
<evidence type="ECO:0000313" key="2">
    <source>
        <dbReference type="Proteomes" id="UP000507470"/>
    </source>
</evidence>
<gene>
    <name evidence="1" type="ORF">MCOR_56295</name>
</gene>
<dbReference type="GO" id="GO:0005737">
    <property type="term" value="C:cytoplasm"/>
    <property type="evidence" value="ECO:0007669"/>
    <property type="project" value="UniProtKB-ARBA"/>
</dbReference>